<evidence type="ECO:0000313" key="10">
    <source>
        <dbReference type="Proteomes" id="UP000467840"/>
    </source>
</evidence>
<dbReference type="SUPFAM" id="SSF51126">
    <property type="entry name" value="Pectin lyase-like"/>
    <property type="match status" value="1"/>
</dbReference>
<protein>
    <recommendedName>
        <fullName evidence="4">pectinesterase</fullName>
        <ecNumber evidence="4">3.1.1.11</ecNumber>
    </recommendedName>
</protein>
<comment type="caution">
    <text evidence="9">The sequence shown here is derived from an EMBL/GenBank/DDBJ whole genome shotgun (WGS) entry which is preliminary data.</text>
</comment>
<dbReference type="GO" id="GO:0045490">
    <property type="term" value="P:pectin catabolic process"/>
    <property type="evidence" value="ECO:0007669"/>
    <property type="project" value="UniProtKB-UniPathway"/>
</dbReference>
<dbReference type="InterPro" id="IPR011050">
    <property type="entry name" value="Pectin_lyase_fold/virulence"/>
</dbReference>
<dbReference type="AlphaFoldDB" id="A0A6A6MHF0"/>
<keyword evidence="7" id="KW-0063">Aspartyl esterase</keyword>
<comment type="pathway">
    <text evidence="2">Glycan metabolism; pectin degradation; 2-dehydro-3-deoxy-D-gluconate from pectin: step 1/5.</text>
</comment>
<sequence>MHLDIGMDGNSGRMLRFRQARLTLPWILEEQGPIVLRSSRKVSNRAPNIGRHAAFIGCKFIGAQDNLYDHIGRHYYKECYIEDSVDFIFGNGLSLYEDCHLHAITNSFAALTTQKRDNLLQETGFSFVKLQGHGVWCPLLGHSMGHFL</sequence>
<evidence type="ECO:0000313" key="9">
    <source>
        <dbReference type="EMBL" id="KAF2312367.1"/>
    </source>
</evidence>
<evidence type="ECO:0000256" key="4">
    <source>
        <dbReference type="ARBA" id="ARBA00013229"/>
    </source>
</evidence>
<feature type="domain" description="Pectinesterase catalytic" evidence="8">
    <location>
        <begin position="52"/>
        <end position="128"/>
    </location>
</feature>
<evidence type="ECO:0000256" key="6">
    <source>
        <dbReference type="ARBA" id="ARBA00022801"/>
    </source>
</evidence>
<evidence type="ECO:0000256" key="2">
    <source>
        <dbReference type="ARBA" id="ARBA00005184"/>
    </source>
</evidence>
<reference evidence="9 10" key="1">
    <citation type="journal article" date="2020" name="Mol. Plant">
        <title>The Chromosome-Based Rubber Tree Genome Provides New Insights into Spurge Genome Evolution and Rubber Biosynthesis.</title>
        <authorList>
            <person name="Liu J."/>
            <person name="Shi C."/>
            <person name="Shi C.C."/>
            <person name="Li W."/>
            <person name="Zhang Q.J."/>
            <person name="Zhang Y."/>
            <person name="Li K."/>
            <person name="Lu H.F."/>
            <person name="Shi C."/>
            <person name="Zhu S.T."/>
            <person name="Xiao Z.Y."/>
            <person name="Nan H."/>
            <person name="Yue Y."/>
            <person name="Zhu X.G."/>
            <person name="Wu Y."/>
            <person name="Hong X.N."/>
            <person name="Fan G.Y."/>
            <person name="Tong Y."/>
            <person name="Zhang D."/>
            <person name="Mao C.L."/>
            <person name="Liu Y.L."/>
            <person name="Hao S.J."/>
            <person name="Liu W.Q."/>
            <person name="Lv M.Q."/>
            <person name="Zhang H.B."/>
            <person name="Liu Y."/>
            <person name="Hu-Tang G.R."/>
            <person name="Wang J.P."/>
            <person name="Wang J.H."/>
            <person name="Sun Y.H."/>
            <person name="Ni S.B."/>
            <person name="Chen W.B."/>
            <person name="Zhang X.C."/>
            <person name="Jiao Y.N."/>
            <person name="Eichler E.E."/>
            <person name="Li G.H."/>
            <person name="Liu X."/>
            <person name="Gao L.Z."/>
        </authorList>
    </citation>
    <scope>NUCLEOTIDE SEQUENCE [LARGE SCALE GENOMIC DNA]</scope>
    <source>
        <strain evidence="10">cv. GT1</strain>
        <tissue evidence="9">Leaf</tissue>
    </source>
</reference>
<dbReference type="InterPro" id="IPR000070">
    <property type="entry name" value="Pectinesterase_cat"/>
</dbReference>
<dbReference type="GO" id="GO:0042545">
    <property type="term" value="P:cell wall modification"/>
    <property type="evidence" value="ECO:0007669"/>
    <property type="project" value="InterPro"/>
</dbReference>
<dbReference type="EMBL" id="JAAGAX010000006">
    <property type="protein sequence ID" value="KAF2312367.1"/>
    <property type="molecule type" value="Genomic_DNA"/>
</dbReference>
<comment type="subcellular location">
    <subcellularLocation>
        <location evidence="1">Secreted</location>
        <location evidence="1">Cell wall</location>
    </subcellularLocation>
</comment>
<keyword evidence="5" id="KW-0964">Secreted</keyword>
<organism evidence="9 10">
    <name type="scientific">Hevea brasiliensis</name>
    <name type="common">Para rubber tree</name>
    <name type="synonym">Siphonia brasiliensis</name>
    <dbReference type="NCBI Taxonomy" id="3981"/>
    <lineage>
        <taxon>Eukaryota</taxon>
        <taxon>Viridiplantae</taxon>
        <taxon>Streptophyta</taxon>
        <taxon>Embryophyta</taxon>
        <taxon>Tracheophyta</taxon>
        <taxon>Spermatophyta</taxon>
        <taxon>Magnoliopsida</taxon>
        <taxon>eudicotyledons</taxon>
        <taxon>Gunneridae</taxon>
        <taxon>Pentapetalae</taxon>
        <taxon>rosids</taxon>
        <taxon>fabids</taxon>
        <taxon>Malpighiales</taxon>
        <taxon>Euphorbiaceae</taxon>
        <taxon>Crotonoideae</taxon>
        <taxon>Micrandreae</taxon>
        <taxon>Hevea</taxon>
    </lineage>
</organism>
<name>A0A6A6MHF0_HEVBR</name>
<accession>A0A6A6MHF0</accession>
<dbReference type="PANTHER" id="PTHR31321:SF112">
    <property type="entry name" value="PECTINESTERASE"/>
    <property type="match status" value="1"/>
</dbReference>
<evidence type="ECO:0000256" key="3">
    <source>
        <dbReference type="ARBA" id="ARBA00008891"/>
    </source>
</evidence>
<evidence type="ECO:0000256" key="1">
    <source>
        <dbReference type="ARBA" id="ARBA00004191"/>
    </source>
</evidence>
<evidence type="ECO:0000256" key="7">
    <source>
        <dbReference type="ARBA" id="ARBA00023085"/>
    </source>
</evidence>
<comment type="similarity">
    <text evidence="3">Belongs to the pectinesterase family.</text>
</comment>
<keyword evidence="5" id="KW-0134">Cell wall</keyword>
<evidence type="ECO:0000256" key="5">
    <source>
        <dbReference type="ARBA" id="ARBA00022512"/>
    </source>
</evidence>
<dbReference type="Proteomes" id="UP000467840">
    <property type="component" value="Chromosome 14"/>
</dbReference>
<proteinExistence type="inferred from homology"/>
<keyword evidence="6" id="KW-0378">Hydrolase</keyword>
<dbReference type="EC" id="3.1.1.11" evidence="4"/>
<dbReference type="GO" id="GO:0030599">
    <property type="term" value="F:pectinesterase activity"/>
    <property type="evidence" value="ECO:0007669"/>
    <property type="project" value="UniProtKB-EC"/>
</dbReference>
<evidence type="ECO:0000259" key="8">
    <source>
        <dbReference type="Pfam" id="PF01095"/>
    </source>
</evidence>
<dbReference type="Pfam" id="PF01095">
    <property type="entry name" value="Pectinesterase"/>
    <property type="match status" value="1"/>
</dbReference>
<dbReference type="PANTHER" id="PTHR31321">
    <property type="entry name" value="ACYL-COA THIOESTER HYDROLASE YBHC-RELATED"/>
    <property type="match status" value="1"/>
</dbReference>
<dbReference type="UniPathway" id="UPA00545">
    <property type="reaction ID" value="UER00823"/>
</dbReference>
<dbReference type="Gene3D" id="2.160.20.10">
    <property type="entry name" value="Single-stranded right-handed beta-helix, Pectin lyase-like"/>
    <property type="match status" value="1"/>
</dbReference>
<keyword evidence="10" id="KW-1185">Reference proteome</keyword>
<gene>
    <name evidence="9" type="ORF">GH714_034384</name>
</gene>
<dbReference type="InterPro" id="IPR012334">
    <property type="entry name" value="Pectin_lyas_fold"/>
</dbReference>